<feature type="domain" description="MobA-like NTP transferase" evidence="1">
    <location>
        <begin position="5"/>
        <end position="157"/>
    </location>
</feature>
<sequence length="180" mass="17886">MNVTGIVLAAGAGRRFGGPKGLARCADGTPWVALAVRALQDGGCDDVAVIVGAAADDIARIVPTDARVVVAEDWALGVSASLRAGLAAASDADAVVVSTVDTPDASPLAVARVLASGAELVQAVYRGTPGHPVVISRAHFAPLAAAVSGDRGARPYLVTHGVVEVECGDLSSGDDVDAPD</sequence>
<name>A0ABN2PHC1_9MICO</name>
<keyword evidence="3" id="KW-1185">Reference proteome</keyword>
<dbReference type="SUPFAM" id="SSF53448">
    <property type="entry name" value="Nucleotide-diphospho-sugar transferases"/>
    <property type="match status" value="1"/>
</dbReference>
<proteinExistence type="predicted"/>
<evidence type="ECO:0000313" key="3">
    <source>
        <dbReference type="Proteomes" id="UP001501343"/>
    </source>
</evidence>
<dbReference type="RefSeq" id="WP_248146258.1">
    <property type="nucleotide sequence ID" value="NZ_BAAAOF010000002.1"/>
</dbReference>
<reference evidence="2 3" key="1">
    <citation type="journal article" date="2019" name="Int. J. Syst. Evol. Microbiol.">
        <title>The Global Catalogue of Microorganisms (GCM) 10K type strain sequencing project: providing services to taxonomists for standard genome sequencing and annotation.</title>
        <authorList>
            <consortium name="The Broad Institute Genomics Platform"/>
            <consortium name="The Broad Institute Genome Sequencing Center for Infectious Disease"/>
            <person name="Wu L."/>
            <person name="Ma J."/>
        </authorList>
    </citation>
    <scope>NUCLEOTIDE SEQUENCE [LARGE SCALE GENOMIC DNA]</scope>
    <source>
        <strain evidence="2 3">JCM 14900</strain>
    </source>
</reference>
<accession>A0ABN2PHC1</accession>
<dbReference type="PANTHER" id="PTHR43777:SF1">
    <property type="entry name" value="MOLYBDENUM COFACTOR CYTIDYLYLTRANSFERASE"/>
    <property type="match status" value="1"/>
</dbReference>
<gene>
    <name evidence="2" type="ORF">GCM10009775_11310</name>
</gene>
<evidence type="ECO:0000313" key="2">
    <source>
        <dbReference type="EMBL" id="GAA1920488.1"/>
    </source>
</evidence>
<dbReference type="InterPro" id="IPR029044">
    <property type="entry name" value="Nucleotide-diphossugar_trans"/>
</dbReference>
<protein>
    <submittedName>
        <fullName evidence="2">Nucleotidyltransferase family protein</fullName>
    </submittedName>
</protein>
<comment type="caution">
    <text evidence="2">The sequence shown here is derived from an EMBL/GenBank/DDBJ whole genome shotgun (WGS) entry which is preliminary data.</text>
</comment>
<dbReference type="Pfam" id="PF12804">
    <property type="entry name" value="NTP_transf_3"/>
    <property type="match status" value="1"/>
</dbReference>
<evidence type="ECO:0000259" key="1">
    <source>
        <dbReference type="Pfam" id="PF12804"/>
    </source>
</evidence>
<organism evidence="2 3">
    <name type="scientific">Microbacterium aoyamense</name>
    <dbReference type="NCBI Taxonomy" id="344166"/>
    <lineage>
        <taxon>Bacteria</taxon>
        <taxon>Bacillati</taxon>
        <taxon>Actinomycetota</taxon>
        <taxon>Actinomycetes</taxon>
        <taxon>Micrococcales</taxon>
        <taxon>Microbacteriaceae</taxon>
        <taxon>Microbacterium</taxon>
    </lineage>
</organism>
<dbReference type="EMBL" id="BAAAOF010000002">
    <property type="protein sequence ID" value="GAA1920488.1"/>
    <property type="molecule type" value="Genomic_DNA"/>
</dbReference>
<dbReference type="Proteomes" id="UP001501343">
    <property type="component" value="Unassembled WGS sequence"/>
</dbReference>
<dbReference type="PANTHER" id="PTHR43777">
    <property type="entry name" value="MOLYBDENUM COFACTOR CYTIDYLYLTRANSFERASE"/>
    <property type="match status" value="1"/>
</dbReference>
<dbReference type="InterPro" id="IPR025877">
    <property type="entry name" value="MobA-like_NTP_Trfase"/>
</dbReference>
<dbReference type="Gene3D" id="3.90.550.10">
    <property type="entry name" value="Spore Coat Polysaccharide Biosynthesis Protein SpsA, Chain A"/>
    <property type="match status" value="1"/>
</dbReference>